<dbReference type="EMBL" id="SDMP01000021">
    <property type="protein sequence ID" value="RYQ80302.1"/>
    <property type="molecule type" value="Genomic_DNA"/>
</dbReference>
<evidence type="ECO:0000313" key="3">
    <source>
        <dbReference type="Proteomes" id="UP000289738"/>
    </source>
</evidence>
<name>A0A444WSA8_ARAHY</name>
<proteinExistence type="predicted"/>
<accession>A0A444WSA8</accession>
<evidence type="ECO:0000313" key="2">
    <source>
        <dbReference type="EMBL" id="RYQ80302.1"/>
    </source>
</evidence>
<dbReference type="STRING" id="3818.A0A444WSA8"/>
<sequence>MDIDLKGGKFTWFSSPRNRLIIKERIYRALVNWKWRHKFPNASLIAMPTVSSDHTPIVLRLHLKYKADKSFKFEAFWIDHKECEEIIKMSWKKKEHSNNEWGRLLKKMRNCKKNLRNWSRNIFARADIEINKSKVELQKLQEANLNEKQQVRKCQIKEKISQLWRQEEKYWGMRSRLKWLKWGDKNSSFFHATTIQRRNRNKVERLKDKEGQWVSGKDRILNIVEEHFTKLFTSSVKSDFRDCINRISKRVTQDMNEQLIEKISEKEIEEALFSMGSLKVPGPDNLNGLFYQSH</sequence>
<feature type="coiled-coil region" evidence="1">
    <location>
        <begin position="123"/>
        <end position="157"/>
    </location>
</feature>
<dbReference type="PANTHER" id="PTHR33710:SF62">
    <property type="entry name" value="DUF4283 DOMAIN PROTEIN"/>
    <property type="match status" value="1"/>
</dbReference>
<dbReference type="Proteomes" id="UP000289738">
    <property type="component" value="Unassembled WGS sequence"/>
</dbReference>
<comment type="caution">
    <text evidence="2">The sequence shown here is derived from an EMBL/GenBank/DDBJ whole genome shotgun (WGS) entry which is preliminary data.</text>
</comment>
<keyword evidence="1" id="KW-0175">Coiled coil</keyword>
<keyword evidence="3" id="KW-1185">Reference proteome</keyword>
<reference evidence="2 3" key="1">
    <citation type="submission" date="2019-01" db="EMBL/GenBank/DDBJ databases">
        <title>Sequencing of cultivated peanut Arachis hypogaea provides insights into genome evolution and oil improvement.</title>
        <authorList>
            <person name="Chen X."/>
        </authorList>
    </citation>
    <scope>NUCLEOTIDE SEQUENCE [LARGE SCALE GENOMIC DNA]</scope>
    <source>
        <strain evidence="3">cv. Fuhuasheng</strain>
        <tissue evidence="2">Leaves</tissue>
    </source>
</reference>
<dbReference type="AlphaFoldDB" id="A0A444WSA8"/>
<evidence type="ECO:0008006" key="4">
    <source>
        <dbReference type="Google" id="ProtNLM"/>
    </source>
</evidence>
<evidence type="ECO:0000256" key="1">
    <source>
        <dbReference type="SAM" id="Coils"/>
    </source>
</evidence>
<organism evidence="2 3">
    <name type="scientific">Arachis hypogaea</name>
    <name type="common">Peanut</name>
    <dbReference type="NCBI Taxonomy" id="3818"/>
    <lineage>
        <taxon>Eukaryota</taxon>
        <taxon>Viridiplantae</taxon>
        <taxon>Streptophyta</taxon>
        <taxon>Embryophyta</taxon>
        <taxon>Tracheophyta</taxon>
        <taxon>Spermatophyta</taxon>
        <taxon>Magnoliopsida</taxon>
        <taxon>eudicotyledons</taxon>
        <taxon>Gunneridae</taxon>
        <taxon>Pentapetalae</taxon>
        <taxon>rosids</taxon>
        <taxon>fabids</taxon>
        <taxon>Fabales</taxon>
        <taxon>Fabaceae</taxon>
        <taxon>Papilionoideae</taxon>
        <taxon>50 kb inversion clade</taxon>
        <taxon>dalbergioids sensu lato</taxon>
        <taxon>Dalbergieae</taxon>
        <taxon>Pterocarpus clade</taxon>
        <taxon>Arachis</taxon>
    </lineage>
</organism>
<protein>
    <recommendedName>
        <fullName evidence="4">Reverse transcriptase</fullName>
    </recommendedName>
</protein>
<gene>
    <name evidence="2" type="ORF">Ahy_Scaffold1g106806</name>
</gene>
<dbReference type="PANTHER" id="PTHR33710">
    <property type="entry name" value="BNAC02G09200D PROTEIN"/>
    <property type="match status" value="1"/>
</dbReference>